<comment type="caution">
    <text evidence="3">The sequence shown here is derived from an EMBL/GenBank/DDBJ whole genome shotgun (WGS) entry which is preliminary data.</text>
</comment>
<keyword evidence="4" id="KW-1185">Reference proteome</keyword>
<dbReference type="RefSeq" id="WP_122197627.1">
    <property type="nucleotide sequence ID" value="NZ_JBHSKC010000009.1"/>
</dbReference>
<evidence type="ECO:0000259" key="2">
    <source>
        <dbReference type="Pfam" id="PF03795"/>
    </source>
</evidence>
<evidence type="ECO:0000313" key="4">
    <source>
        <dbReference type="Proteomes" id="UP000282674"/>
    </source>
</evidence>
<name>A0A3M2LQY9_9ACTN</name>
<reference evidence="3 4" key="1">
    <citation type="submission" date="2018-10" db="EMBL/GenBank/DDBJ databases">
        <title>Isolation from soil.</title>
        <authorList>
            <person name="Hu J."/>
        </authorList>
    </citation>
    <scope>NUCLEOTIDE SEQUENCE [LARGE SCALE GENOMIC DNA]</scope>
    <source>
        <strain evidence="3 4">NEAU-Ht49</strain>
    </source>
</reference>
<dbReference type="EMBL" id="RFFG01000063">
    <property type="protein sequence ID" value="RMI39712.1"/>
    <property type="molecule type" value="Genomic_DNA"/>
</dbReference>
<comment type="similarity">
    <text evidence="1">Belongs to the YciI family.</text>
</comment>
<evidence type="ECO:0000256" key="1">
    <source>
        <dbReference type="ARBA" id="ARBA00007689"/>
    </source>
</evidence>
<sequence length="120" mass="13249">MKYLALIYGNQEKWDSISPEEFAEVAAKQDAFNAKYQATGELLAAYGLGSEATARLVRRENGAPVVTDGPYLETKEYIGSLYLLDVESAERAQEIVAEMPMSDRDPVELWPVLHQAPGSP</sequence>
<dbReference type="InterPro" id="IPR005545">
    <property type="entry name" value="YCII"/>
</dbReference>
<feature type="domain" description="YCII-related" evidence="2">
    <location>
        <begin position="1"/>
        <end position="109"/>
    </location>
</feature>
<organism evidence="3 4">
    <name type="scientific">Actinomadura harenae</name>
    <dbReference type="NCBI Taxonomy" id="2483351"/>
    <lineage>
        <taxon>Bacteria</taxon>
        <taxon>Bacillati</taxon>
        <taxon>Actinomycetota</taxon>
        <taxon>Actinomycetes</taxon>
        <taxon>Streptosporangiales</taxon>
        <taxon>Thermomonosporaceae</taxon>
        <taxon>Actinomadura</taxon>
    </lineage>
</organism>
<dbReference type="InterPro" id="IPR011008">
    <property type="entry name" value="Dimeric_a/b-barrel"/>
</dbReference>
<dbReference type="PANTHER" id="PTHR35174">
    <property type="entry name" value="BLL7171 PROTEIN-RELATED"/>
    <property type="match status" value="1"/>
</dbReference>
<proteinExistence type="inferred from homology"/>
<dbReference type="OrthoDB" id="668782at2"/>
<protein>
    <recommendedName>
        <fullName evidence="2">YCII-related domain-containing protein</fullName>
    </recommendedName>
</protein>
<dbReference type="SUPFAM" id="SSF54909">
    <property type="entry name" value="Dimeric alpha+beta barrel"/>
    <property type="match status" value="1"/>
</dbReference>
<dbReference type="Pfam" id="PF03795">
    <property type="entry name" value="YCII"/>
    <property type="match status" value="1"/>
</dbReference>
<dbReference type="AlphaFoldDB" id="A0A3M2LQY9"/>
<dbReference type="PANTHER" id="PTHR35174:SF3">
    <property type="entry name" value="BLL7171 PROTEIN"/>
    <property type="match status" value="1"/>
</dbReference>
<dbReference type="Proteomes" id="UP000282674">
    <property type="component" value="Unassembled WGS sequence"/>
</dbReference>
<accession>A0A3M2LQY9</accession>
<evidence type="ECO:0000313" key="3">
    <source>
        <dbReference type="EMBL" id="RMI39712.1"/>
    </source>
</evidence>
<dbReference type="Gene3D" id="3.30.70.1060">
    <property type="entry name" value="Dimeric alpha+beta barrel"/>
    <property type="match status" value="1"/>
</dbReference>
<gene>
    <name evidence="3" type="ORF">EBO15_29000</name>
</gene>